<evidence type="ECO:0000313" key="5">
    <source>
        <dbReference type="Proteomes" id="UP001164790"/>
    </source>
</evidence>
<feature type="transmembrane region" description="Helical" evidence="1">
    <location>
        <begin position="179"/>
        <end position="203"/>
    </location>
</feature>
<sequence>MGDHQLLKLVHIRHKAVVRVMFVFVVLVTLFNLGDTLQNYHNQQKYNMSYAEFISTKKQAAKNKDDFYVNKSYSDYLEDQHYLIKPMRNHLYVPSLVSRIVTIISYVVPLLFGLVLAGMDQASSFNAAVFKSRFKRKQLFATRYWYGLSCLLGATTLGVGITLLGYFAGIPATYVGISWLNVLGLLMTNLAVNSFMFTAGVAVGSIFASLFGMFVFGLLGGWIGMSAVQHFLINTVMINHSYRLLRSHGDQFFLFLFVVAFVASAAVYWITRWLFDRISLENEGEILLLPKLRWVIFVYALIVVPYNFGNWLFQNELLSYSVSIACIVALGFWWMQRERAQEQMAAR</sequence>
<evidence type="ECO:0000256" key="1">
    <source>
        <dbReference type="SAM" id="Phobius"/>
    </source>
</evidence>
<keyword evidence="1" id="KW-1133">Transmembrane helix</keyword>
<evidence type="ECO:0000313" key="4">
    <source>
        <dbReference type="Proteomes" id="UP000290475"/>
    </source>
</evidence>
<gene>
    <name evidence="2" type="ORF">BVJ53_03990</name>
    <name evidence="3" type="ORF">OFW50_10315</name>
</gene>
<dbReference type="EMBL" id="MSSM01000007">
    <property type="protein sequence ID" value="RXT27777.1"/>
    <property type="molecule type" value="Genomic_DNA"/>
</dbReference>
<feature type="transmembrane region" description="Helical" evidence="1">
    <location>
        <begin position="96"/>
        <end position="117"/>
    </location>
</feature>
<proteinExistence type="predicted"/>
<reference evidence="3" key="2">
    <citation type="submission" date="2022-10" db="EMBL/GenBank/DDBJ databases">
        <title>Comparative genomic analysis and in-vitro probiotic properties of the potential probiotic L. chiayiensis AACE 3.</title>
        <authorList>
            <person name="Kang X."/>
        </authorList>
    </citation>
    <scope>NUCLEOTIDE SEQUENCE</scope>
    <source>
        <strain evidence="3">AACE 3</strain>
    </source>
</reference>
<dbReference type="Proteomes" id="UP001164790">
    <property type="component" value="Chromosome"/>
</dbReference>
<protein>
    <recommendedName>
        <fullName evidence="6">ABC transporter permease</fullName>
    </recommendedName>
</protein>
<evidence type="ECO:0008006" key="6">
    <source>
        <dbReference type="Google" id="ProtNLM"/>
    </source>
</evidence>
<feature type="transmembrane region" description="Helical" evidence="1">
    <location>
        <begin position="252"/>
        <end position="271"/>
    </location>
</feature>
<dbReference type="RefSeq" id="WP_129301268.1">
    <property type="nucleotide sequence ID" value="NZ_CP074378.1"/>
</dbReference>
<dbReference type="Proteomes" id="UP000290475">
    <property type="component" value="Unassembled WGS sequence"/>
</dbReference>
<dbReference type="AlphaFoldDB" id="A0A4Q1U9W5"/>
<feature type="transmembrane region" description="Helical" evidence="1">
    <location>
        <begin position="16"/>
        <end position="34"/>
    </location>
</feature>
<feature type="transmembrane region" description="Helical" evidence="1">
    <location>
        <begin position="292"/>
        <end position="311"/>
    </location>
</feature>
<name>A0A4Q1U9W5_9LACO</name>
<feature type="transmembrane region" description="Helical" evidence="1">
    <location>
        <begin position="317"/>
        <end position="335"/>
    </location>
</feature>
<evidence type="ECO:0000313" key="3">
    <source>
        <dbReference type="EMBL" id="UYN55869.1"/>
    </source>
</evidence>
<keyword evidence="5" id="KW-1185">Reference proteome</keyword>
<feature type="transmembrane region" description="Helical" evidence="1">
    <location>
        <begin position="210"/>
        <end position="232"/>
    </location>
</feature>
<keyword evidence="1" id="KW-0472">Membrane</keyword>
<feature type="transmembrane region" description="Helical" evidence="1">
    <location>
        <begin position="144"/>
        <end position="167"/>
    </location>
</feature>
<dbReference type="EMBL" id="CP107523">
    <property type="protein sequence ID" value="UYN55869.1"/>
    <property type="molecule type" value="Genomic_DNA"/>
</dbReference>
<evidence type="ECO:0000313" key="2">
    <source>
        <dbReference type="EMBL" id="RXT27777.1"/>
    </source>
</evidence>
<reference evidence="2 4" key="1">
    <citation type="submission" date="2017-01" db="EMBL/GenBank/DDBJ databases">
        <title>Lactobacillus chiayiensis sp. nov., a lactic acid bacterium isolated from compost.</title>
        <authorList>
            <person name="Huang C.-H."/>
        </authorList>
    </citation>
    <scope>NUCLEOTIDE SEQUENCE [LARGE SCALE GENOMIC DNA]</scope>
    <source>
        <strain evidence="4">chh01</strain>
        <strain evidence="2">Chh01</strain>
    </source>
</reference>
<accession>A0A4Q1U9W5</accession>
<keyword evidence="1" id="KW-0812">Transmembrane</keyword>
<organism evidence="2 4">
    <name type="scientific">Lacticaseibacillus chiayiensis</name>
    <dbReference type="NCBI Taxonomy" id="2100821"/>
    <lineage>
        <taxon>Bacteria</taxon>
        <taxon>Bacillati</taxon>
        <taxon>Bacillota</taxon>
        <taxon>Bacilli</taxon>
        <taxon>Lactobacillales</taxon>
        <taxon>Lactobacillaceae</taxon>
        <taxon>Lacticaseibacillus</taxon>
    </lineage>
</organism>